<dbReference type="NCBIfam" id="TIGR00576">
    <property type="entry name" value="dut"/>
    <property type="match status" value="1"/>
</dbReference>
<dbReference type="SUPFAM" id="SSF51283">
    <property type="entry name" value="dUTPase-like"/>
    <property type="match status" value="1"/>
</dbReference>
<dbReference type="InterPro" id="IPR029054">
    <property type="entry name" value="dUTPase-like"/>
</dbReference>
<evidence type="ECO:0000256" key="1">
    <source>
        <dbReference type="ARBA" id="ARBA00006581"/>
    </source>
</evidence>
<dbReference type="InterPro" id="IPR033704">
    <property type="entry name" value="dUTPase_trimeric"/>
</dbReference>
<dbReference type="GO" id="GO:0004170">
    <property type="term" value="F:dUTP diphosphatase activity"/>
    <property type="evidence" value="ECO:0007669"/>
    <property type="project" value="UniProtKB-UniRule"/>
</dbReference>
<dbReference type="HAMAP" id="MF_00116">
    <property type="entry name" value="dUTPase_bact"/>
    <property type="match status" value="1"/>
</dbReference>
<feature type="domain" description="dUTPase-like" evidence="8">
    <location>
        <begin position="12"/>
        <end position="142"/>
    </location>
</feature>
<dbReference type="CDD" id="cd07557">
    <property type="entry name" value="trimeric_dUTPase"/>
    <property type="match status" value="1"/>
</dbReference>
<dbReference type="UniPathway" id="UPA00610">
    <property type="reaction ID" value="UER00666"/>
</dbReference>
<protein>
    <recommendedName>
        <fullName evidence="7">Deoxyuridine 5'-triphosphate nucleotidohydrolase</fullName>
        <shortName evidence="7">dUTPase</shortName>
        <ecNumber evidence="7">3.6.1.23</ecNumber>
    </recommendedName>
    <alternativeName>
        <fullName evidence="7">dUTP pyrophosphatase</fullName>
    </alternativeName>
</protein>
<dbReference type="NCBIfam" id="NF001862">
    <property type="entry name" value="PRK00601.1"/>
    <property type="match status" value="1"/>
</dbReference>
<evidence type="ECO:0000313" key="12">
    <source>
        <dbReference type="Proteomes" id="UP000249300"/>
    </source>
</evidence>
<keyword evidence="12" id="KW-1185">Reference proteome</keyword>
<feature type="binding site" evidence="7">
    <location>
        <begin position="80"/>
        <end position="82"/>
    </location>
    <ligand>
        <name>substrate</name>
    </ligand>
</feature>
<dbReference type="eggNOG" id="COG0756">
    <property type="taxonomic scope" value="Bacteria"/>
</dbReference>
<dbReference type="OrthoDB" id="9809956at2"/>
<dbReference type="EC" id="3.6.1.23" evidence="7"/>
<reference evidence="9 11" key="1">
    <citation type="submission" date="2014-08" db="EMBL/GenBank/DDBJ databases">
        <title>Porphyromonas crevioricanis strain:COT-253_OH1447 Genome sequencing.</title>
        <authorList>
            <person name="Wallis C."/>
            <person name="Deusch O."/>
            <person name="O'Flynn C."/>
            <person name="Davis I."/>
            <person name="Jospin G."/>
            <person name="Darling A.E."/>
            <person name="Coil D.A."/>
            <person name="Alexiev A."/>
            <person name="Horsfall A."/>
            <person name="Kirkwood N."/>
            <person name="Harris S."/>
            <person name="Eisen J.A."/>
        </authorList>
    </citation>
    <scope>NUCLEOTIDE SEQUENCE [LARGE SCALE GENOMIC DNA]</scope>
    <source>
        <strain evidence="11">COT-253 OH1447</strain>
        <strain evidence="9">COT-253_OH1447</strain>
    </source>
</reference>
<feature type="binding site" evidence="7">
    <location>
        <position position="76"/>
    </location>
    <ligand>
        <name>substrate</name>
    </ligand>
</feature>
<dbReference type="Gene3D" id="2.70.40.10">
    <property type="match status" value="1"/>
</dbReference>
<evidence type="ECO:0000256" key="2">
    <source>
        <dbReference type="ARBA" id="ARBA00022723"/>
    </source>
</evidence>
<proteinExistence type="inferred from homology"/>
<reference evidence="10 12" key="2">
    <citation type="submission" date="2018-06" db="EMBL/GenBank/DDBJ databases">
        <authorList>
            <consortium name="Pathogen Informatics"/>
            <person name="Doyle S."/>
        </authorList>
    </citation>
    <scope>NUCLEOTIDE SEQUENCE [LARGE SCALE GENOMIC DNA]</scope>
    <source>
        <strain evidence="10 12">NCTC12858</strain>
    </source>
</reference>
<evidence type="ECO:0000313" key="9">
    <source>
        <dbReference type="EMBL" id="KGN94160.1"/>
    </source>
</evidence>
<keyword evidence="2 7" id="KW-0479">Metal-binding</keyword>
<dbReference type="PANTHER" id="PTHR11241:SF0">
    <property type="entry name" value="DEOXYURIDINE 5'-TRIPHOSPHATE NUCLEOTIDOHYDROLASE"/>
    <property type="match status" value="1"/>
</dbReference>
<name>A0A0A2FVQ7_9PORP</name>
<feature type="binding site" evidence="7">
    <location>
        <begin position="63"/>
        <end position="65"/>
    </location>
    <ligand>
        <name>substrate</name>
    </ligand>
</feature>
<dbReference type="GO" id="GO:0046081">
    <property type="term" value="P:dUTP catabolic process"/>
    <property type="evidence" value="ECO:0007669"/>
    <property type="project" value="InterPro"/>
</dbReference>
<dbReference type="KEGG" id="pcre:NCTC12858_01855"/>
<dbReference type="InterPro" id="IPR008181">
    <property type="entry name" value="dUTPase"/>
</dbReference>
<dbReference type="FunFam" id="2.70.40.10:FF:000002">
    <property type="entry name" value="dUTP diphosphatase"/>
    <property type="match status" value="1"/>
</dbReference>
<evidence type="ECO:0000256" key="7">
    <source>
        <dbReference type="HAMAP-Rule" id="MF_00116"/>
    </source>
</evidence>
<keyword evidence="5 7" id="KW-0546">Nucleotide metabolism</keyword>
<dbReference type="EMBL" id="LS483447">
    <property type="protein sequence ID" value="SQH73974.1"/>
    <property type="molecule type" value="Genomic_DNA"/>
</dbReference>
<accession>A0A0A2FVQ7</accession>
<gene>
    <name evidence="7 10" type="primary">dut</name>
    <name evidence="9" type="ORF">HQ38_06395</name>
    <name evidence="10" type="ORF">NCTC12858_01855</name>
</gene>
<dbReference type="RefSeq" id="WP_023936266.1">
    <property type="nucleotide sequence ID" value="NZ_FUXH01000003.1"/>
</dbReference>
<comment type="pathway">
    <text evidence="7">Pyrimidine metabolism; dUMP biosynthesis; dUMP from dCTP (dUTP route): step 2/2.</text>
</comment>
<evidence type="ECO:0000256" key="3">
    <source>
        <dbReference type="ARBA" id="ARBA00022801"/>
    </source>
</evidence>
<evidence type="ECO:0000256" key="6">
    <source>
        <dbReference type="ARBA" id="ARBA00047686"/>
    </source>
</evidence>
<evidence type="ECO:0000259" key="8">
    <source>
        <dbReference type="Pfam" id="PF00692"/>
    </source>
</evidence>
<dbReference type="EMBL" id="JQJC01000020">
    <property type="protein sequence ID" value="KGN94160.1"/>
    <property type="molecule type" value="Genomic_DNA"/>
</dbReference>
<organism evidence="10 12">
    <name type="scientific">Porphyromonas crevioricanis</name>
    <dbReference type="NCBI Taxonomy" id="393921"/>
    <lineage>
        <taxon>Bacteria</taxon>
        <taxon>Pseudomonadati</taxon>
        <taxon>Bacteroidota</taxon>
        <taxon>Bacteroidia</taxon>
        <taxon>Bacteroidales</taxon>
        <taxon>Porphyromonadaceae</taxon>
        <taxon>Porphyromonas</taxon>
    </lineage>
</organism>
<dbReference type="GO" id="GO:0006226">
    <property type="term" value="P:dUMP biosynthetic process"/>
    <property type="evidence" value="ECO:0007669"/>
    <property type="project" value="UniProtKB-UniRule"/>
</dbReference>
<keyword evidence="3 7" id="KW-0378">Hydrolase</keyword>
<comment type="function">
    <text evidence="7">This enzyme is involved in nucleotide metabolism: it produces dUMP, the immediate precursor of thymidine nucleotides and it decreases the intracellular concentration of dUTP so that uracil cannot be incorporated into DNA.</text>
</comment>
<evidence type="ECO:0000256" key="5">
    <source>
        <dbReference type="ARBA" id="ARBA00023080"/>
    </source>
</evidence>
<evidence type="ECO:0000313" key="10">
    <source>
        <dbReference type="EMBL" id="SQH73974.1"/>
    </source>
</evidence>
<sequence>MKVRILNRSHHPLPTYATSMSAGMDIRAFLSQPITLSPLERCLIPTGLSIELPPGYEAQLRPRSGLALKHGISLLNTPGTIDADYRGEIGVILINLSNQDFVIADGDRIAQMVITSYEHVCWEPCQGLSTSERGEGGFGHSGKN</sequence>
<dbReference type="Pfam" id="PF00692">
    <property type="entry name" value="dUTPase"/>
    <property type="match status" value="1"/>
</dbReference>
<comment type="caution">
    <text evidence="7">Lacks conserved residue(s) required for the propagation of feature annotation.</text>
</comment>
<dbReference type="InterPro" id="IPR036157">
    <property type="entry name" value="dUTPase-like_sf"/>
</dbReference>
<comment type="catalytic activity">
    <reaction evidence="6 7">
        <text>dUTP + H2O = dUMP + diphosphate + H(+)</text>
        <dbReference type="Rhea" id="RHEA:10248"/>
        <dbReference type="ChEBI" id="CHEBI:15377"/>
        <dbReference type="ChEBI" id="CHEBI:15378"/>
        <dbReference type="ChEBI" id="CHEBI:33019"/>
        <dbReference type="ChEBI" id="CHEBI:61555"/>
        <dbReference type="ChEBI" id="CHEBI:246422"/>
        <dbReference type="EC" id="3.6.1.23"/>
    </reaction>
</comment>
<dbReference type="AlphaFoldDB" id="A0A0A2FVQ7"/>
<dbReference type="Proteomes" id="UP000249300">
    <property type="component" value="Chromosome 1"/>
</dbReference>
<dbReference type="PANTHER" id="PTHR11241">
    <property type="entry name" value="DEOXYURIDINE 5'-TRIPHOSPHATE NUCLEOTIDOHYDROLASE"/>
    <property type="match status" value="1"/>
</dbReference>
<evidence type="ECO:0000313" key="11">
    <source>
        <dbReference type="Proteomes" id="UP000030136"/>
    </source>
</evidence>
<evidence type="ECO:0000256" key="4">
    <source>
        <dbReference type="ARBA" id="ARBA00022842"/>
    </source>
</evidence>
<dbReference type="STRING" id="393921.HQ45_03915"/>
<dbReference type="GO" id="GO:0000287">
    <property type="term" value="F:magnesium ion binding"/>
    <property type="evidence" value="ECO:0007669"/>
    <property type="project" value="UniProtKB-UniRule"/>
</dbReference>
<dbReference type="Proteomes" id="UP000030136">
    <property type="component" value="Unassembled WGS sequence"/>
</dbReference>
<keyword evidence="4 7" id="KW-0460">Magnesium</keyword>
<comment type="cofactor">
    <cofactor evidence="7">
        <name>Mg(2+)</name>
        <dbReference type="ChEBI" id="CHEBI:18420"/>
    </cofactor>
</comment>
<comment type="similarity">
    <text evidence="1 7">Belongs to the dUTPase family.</text>
</comment>